<reference evidence="2" key="1">
    <citation type="journal article" date="2008" name="Nat. Genet.">
        <title>The Pristionchus pacificus genome provides a unique perspective on nematode lifestyle and parasitism.</title>
        <authorList>
            <person name="Dieterich C."/>
            <person name="Clifton S.W."/>
            <person name="Schuster L.N."/>
            <person name="Chinwalla A."/>
            <person name="Delehaunty K."/>
            <person name="Dinkelacker I."/>
            <person name="Fulton L."/>
            <person name="Fulton R."/>
            <person name="Godfrey J."/>
            <person name="Minx P."/>
            <person name="Mitreva M."/>
            <person name="Roeseler W."/>
            <person name="Tian H."/>
            <person name="Witte H."/>
            <person name="Yang S.P."/>
            <person name="Wilson R.K."/>
            <person name="Sommer R.J."/>
        </authorList>
    </citation>
    <scope>NUCLEOTIDE SEQUENCE [LARGE SCALE GENOMIC DNA]</scope>
    <source>
        <strain evidence="2">PS312</strain>
    </source>
</reference>
<accession>A0A8R1U4C2</accession>
<reference evidence="1" key="2">
    <citation type="submission" date="2022-06" db="UniProtKB">
        <authorList>
            <consortium name="EnsemblMetazoa"/>
        </authorList>
    </citation>
    <scope>IDENTIFICATION</scope>
    <source>
        <strain evidence="1">PS312</strain>
    </source>
</reference>
<proteinExistence type="predicted"/>
<protein>
    <submittedName>
        <fullName evidence="1">F-box domain-containing protein</fullName>
    </submittedName>
</protein>
<dbReference type="InterPro" id="IPR001810">
    <property type="entry name" value="F-box_dom"/>
</dbReference>
<evidence type="ECO:0000313" key="1">
    <source>
        <dbReference type="EnsemblMetazoa" id="PPA02095.1"/>
    </source>
</evidence>
<evidence type="ECO:0000313" key="2">
    <source>
        <dbReference type="Proteomes" id="UP000005239"/>
    </source>
</evidence>
<name>A0A2A6C0D6_PRIPA</name>
<organism evidence="1 2">
    <name type="scientific">Pristionchus pacificus</name>
    <name type="common">Parasitic nematode worm</name>
    <dbReference type="NCBI Taxonomy" id="54126"/>
    <lineage>
        <taxon>Eukaryota</taxon>
        <taxon>Metazoa</taxon>
        <taxon>Ecdysozoa</taxon>
        <taxon>Nematoda</taxon>
        <taxon>Chromadorea</taxon>
        <taxon>Rhabditida</taxon>
        <taxon>Rhabditina</taxon>
        <taxon>Diplogasteromorpha</taxon>
        <taxon>Diplogasteroidea</taxon>
        <taxon>Neodiplogasteridae</taxon>
        <taxon>Pristionchus</taxon>
    </lineage>
</organism>
<keyword evidence="2" id="KW-1185">Reference proteome</keyword>
<dbReference type="EnsemblMetazoa" id="PPA02095.1">
    <property type="protein sequence ID" value="PPA02095.1"/>
    <property type="gene ID" value="WBGene00091649"/>
</dbReference>
<dbReference type="Pfam" id="PF00646">
    <property type="entry name" value="F-box"/>
    <property type="match status" value="1"/>
</dbReference>
<dbReference type="AlphaFoldDB" id="A0A2A6C0D6"/>
<dbReference type="Proteomes" id="UP000005239">
    <property type="component" value="Unassembled WGS sequence"/>
</dbReference>
<accession>A0A2A6C0D6</accession>
<sequence>MALNILELPLEMVAEVVKHVDYNGLLSLRRTCTIMKELAEAEAGQIAAIKRIIFNDHPAQNSFQLTLYNSKPPLFLLRFSDITKRWTYGRIQHFNFEIPNDQYLEFLPQFREILPTCVIETFKFASKKELYISLFESFLDGLTITEKCLSGYCYYNDKDWDLAYETIKRLQFNTAQLGVHQYVRHGDKMVLADVVDGLILTRDYHEHIKEPASLAVSILARRCFHLELECSWLSEVDVNEAVHKLPQLGKKTYLFTRLSKGVPRKNFTVGTMNVLLDITDSTGEMEIWHDGMRRRDRS</sequence>
<gene>
    <name evidence="1" type="primary">WBGene00091649</name>
</gene>
<dbReference type="PROSITE" id="PS50181">
    <property type="entry name" value="FBOX"/>
    <property type="match status" value="1"/>
</dbReference>